<protein>
    <recommendedName>
        <fullName evidence="3">F-box domain-containing protein</fullName>
    </recommendedName>
</protein>
<reference evidence="1 2" key="1">
    <citation type="journal article" date="2018" name="Biotechnol. Biofuels">
        <title>Integrative visual omics of the white-rot fungus Polyporus brumalis exposes the biotechnological potential of its oxidative enzymes for delignifying raw plant biomass.</title>
        <authorList>
            <person name="Miyauchi S."/>
            <person name="Rancon A."/>
            <person name="Drula E."/>
            <person name="Hage H."/>
            <person name="Chaduli D."/>
            <person name="Favel A."/>
            <person name="Grisel S."/>
            <person name="Henrissat B."/>
            <person name="Herpoel-Gimbert I."/>
            <person name="Ruiz-Duenas F.J."/>
            <person name="Chevret D."/>
            <person name="Hainaut M."/>
            <person name="Lin J."/>
            <person name="Wang M."/>
            <person name="Pangilinan J."/>
            <person name="Lipzen A."/>
            <person name="Lesage-Meessen L."/>
            <person name="Navarro D."/>
            <person name="Riley R."/>
            <person name="Grigoriev I.V."/>
            <person name="Zhou S."/>
            <person name="Raouche S."/>
            <person name="Rosso M.N."/>
        </authorList>
    </citation>
    <scope>NUCLEOTIDE SEQUENCE [LARGE SCALE GENOMIC DNA]</scope>
    <source>
        <strain evidence="1 2">BRFM 1820</strain>
    </source>
</reference>
<dbReference type="AlphaFoldDB" id="A0A371CYP9"/>
<organism evidence="1 2">
    <name type="scientific">Lentinus brumalis</name>
    <dbReference type="NCBI Taxonomy" id="2498619"/>
    <lineage>
        <taxon>Eukaryota</taxon>
        <taxon>Fungi</taxon>
        <taxon>Dikarya</taxon>
        <taxon>Basidiomycota</taxon>
        <taxon>Agaricomycotina</taxon>
        <taxon>Agaricomycetes</taxon>
        <taxon>Polyporales</taxon>
        <taxon>Polyporaceae</taxon>
        <taxon>Lentinus</taxon>
    </lineage>
</organism>
<name>A0A371CYP9_9APHY</name>
<dbReference type="Proteomes" id="UP000256964">
    <property type="component" value="Unassembled WGS sequence"/>
</dbReference>
<dbReference type="STRING" id="139420.A0A371CYP9"/>
<evidence type="ECO:0008006" key="3">
    <source>
        <dbReference type="Google" id="ProtNLM"/>
    </source>
</evidence>
<dbReference type="EMBL" id="KZ857438">
    <property type="protein sequence ID" value="RDX45403.1"/>
    <property type="molecule type" value="Genomic_DNA"/>
</dbReference>
<accession>A0A371CYP9</accession>
<dbReference type="OrthoDB" id="270763at2759"/>
<proteinExistence type="predicted"/>
<sequence length="439" mass="49678">MSVFSRKGKKRAQPVIGQGSPGLPIELWIDIFGEGQYDDLVPCYAWLKKYALVCRAWRPHVQRLLFHRVALNHGASHCKAFLKSMSSIQDREHAALLTDSIHTLSMSLDHQEIYADIIELCSNLKELRMCLYHASFRPNVLARIARVAPSIKMLRVRAYNHSVLFQTLPLFHAVEILDVDCSPAEDPFPVLSFPAPAWRLRELRYTNFRRGTHVFVDWALSGAAVGSCETLEALQIHCPSFSPSTLPELGATRVRSLFVPRVTAEDDLSALTQLEEVWMTHPRHPPPAFAPLPPSIRYITLEALGESANHEEIVSDLLAWTERTGGSLAVLTYHRQCIDREDRLDDVRALYEFCEDHGVEFRFIRPPYGSFAGERVPLSMQIAVPRATPLSAQRDSKLEVESLLQTWYKKRSPARRFVTKAKKAFNDATILHPAALAKP</sequence>
<keyword evidence="2" id="KW-1185">Reference proteome</keyword>
<evidence type="ECO:0000313" key="1">
    <source>
        <dbReference type="EMBL" id="RDX45403.1"/>
    </source>
</evidence>
<evidence type="ECO:0000313" key="2">
    <source>
        <dbReference type="Proteomes" id="UP000256964"/>
    </source>
</evidence>
<gene>
    <name evidence="1" type="ORF">OH76DRAFT_1408171</name>
</gene>